<dbReference type="Pfam" id="PF16822">
    <property type="entry name" value="ALGX"/>
    <property type="match status" value="1"/>
</dbReference>
<feature type="domain" description="AlgX/AlgJ SGNH hydrolase-like" evidence="8">
    <location>
        <begin position="106"/>
        <end position="245"/>
    </location>
</feature>
<keyword evidence="5" id="KW-0574">Periplasm</keyword>
<comment type="pathway">
    <text evidence="2">Glycan biosynthesis; alginate biosynthesis.</text>
</comment>
<dbReference type="GO" id="GO:0042121">
    <property type="term" value="P:alginic acid biosynthetic process"/>
    <property type="evidence" value="ECO:0007669"/>
    <property type="project" value="UniProtKB-UniPathway"/>
</dbReference>
<organism evidence="9 10">
    <name type="scientific">Desulfitobacterium dehalogenans</name>
    <dbReference type="NCBI Taxonomy" id="36854"/>
    <lineage>
        <taxon>Bacteria</taxon>
        <taxon>Bacillati</taxon>
        <taxon>Bacillota</taxon>
        <taxon>Clostridia</taxon>
        <taxon>Eubacteriales</taxon>
        <taxon>Desulfitobacteriaceae</taxon>
        <taxon>Desulfitobacterium</taxon>
    </lineage>
</organism>
<evidence type="ECO:0000259" key="8">
    <source>
        <dbReference type="Pfam" id="PF16822"/>
    </source>
</evidence>
<evidence type="ECO:0000256" key="5">
    <source>
        <dbReference type="ARBA" id="ARBA00022764"/>
    </source>
</evidence>
<dbReference type="Proteomes" id="UP000553059">
    <property type="component" value="Unassembled WGS sequence"/>
</dbReference>
<keyword evidence="7" id="KW-0812">Transmembrane</keyword>
<evidence type="ECO:0000256" key="6">
    <source>
        <dbReference type="ARBA" id="ARBA00022841"/>
    </source>
</evidence>
<accession>A0A7C6Z4R0</accession>
<comment type="caution">
    <text evidence="9">The sequence shown here is derived from an EMBL/GenBank/DDBJ whole genome shotgun (WGS) entry which is preliminary data.</text>
</comment>
<feature type="transmembrane region" description="Helical" evidence="7">
    <location>
        <begin position="20"/>
        <end position="38"/>
    </location>
</feature>
<keyword evidence="3" id="KW-0808">Transferase</keyword>
<comment type="subcellular location">
    <subcellularLocation>
        <location evidence="1">Periplasm</location>
    </subcellularLocation>
</comment>
<keyword evidence="4" id="KW-0732">Signal</keyword>
<dbReference type="GO" id="GO:0042597">
    <property type="term" value="C:periplasmic space"/>
    <property type="evidence" value="ECO:0007669"/>
    <property type="project" value="UniProtKB-SubCell"/>
</dbReference>
<evidence type="ECO:0000256" key="2">
    <source>
        <dbReference type="ARBA" id="ARBA00005182"/>
    </source>
</evidence>
<keyword evidence="6" id="KW-0016">Alginate biosynthesis</keyword>
<protein>
    <recommendedName>
        <fullName evidence="8">AlgX/AlgJ SGNH hydrolase-like domain-containing protein</fullName>
    </recommendedName>
</protein>
<dbReference type="GO" id="GO:0016740">
    <property type="term" value="F:transferase activity"/>
    <property type="evidence" value="ECO:0007669"/>
    <property type="project" value="UniProtKB-KW"/>
</dbReference>
<evidence type="ECO:0000256" key="7">
    <source>
        <dbReference type="SAM" id="Phobius"/>
    </source>
</evidence>
<keyword evidence="7" id="KW-0472">Membrane</keyword>
<evidence type="ECO:0000256" key="3">
    <source>
        <dbReference type="ARBA" id="ARBA00022679"/>
    </source>
</evidence>
<evidence type="ECO:0000256" key="4">
    <source>
        <dbReference type="ARBA" id="ARBA00022729"/>
    </source>
</evidence>
<proteinExistence type="predicted"/>
<name>A0A7C6Z4R0_9FIRM</name>
<keyword evidence="7" id="KW-1133">Transmembrane helix</keyword>
<dbReference type="UniPathway" id="UPA00286"/>
<sequence>MKISPKHTDSHMSVQKAVSVLLSFVFFLLILIMPLVFINRVPGKVSPTENRVLASFPAITSTECFNKNFIVEFGRWFNDNLGFRFNLAAINANFKVKLFNQSSGMVNIGKEGWYYYTGDNNIELTTGGYQLTEEHLAELAARQQRIADNYALRGIEYYYVINPSKATIYPEYVYDPKGTTHGISYSPAEIAADYLTAHTTVKAMTPKDALLAAKNQGTQVFLKTDSHYTHIGAYIAACAVGEFMGIPMPEMTGTYEEQCKGEFSNMLGNPNILPPENALVPIVDETYIYIDQNNAEQYGDFYVRLKELAAGFTPSGFSVYENPSAPGGTLLIYGDSQVAAGLGYYFYKYYSQVVILHMTSFTSGSLDIEALVKPNAVIRDLVERYIGNEVSLQPNVGAVLAPDTIEDYVDISIWEQEYYDNHWGGLFIDTPVNDGQNIILTRDLGLLNVTGWSYDPYARRNLNTLYIKGRDGKLIDVWDKYMEHAGPQTVYKDPLLPTNIGFNAQVPLDALENLNELVFVRIGAYGQRLPDKVFSIIYEEVGE</sequence>
<dbReference type="InterPro" id="IPR031811">
    <property type="entry name" value="ALGX/ALGJ_SGNH-like"/>
</dbReference>
<dbReference type="AlphaFoldDB" id="A0A7C6Z4R0"/>
<dbReference type="EMBL" id="DUTF01000222">
    <property type="protein sequence ID" value="HHY27006.1"/>
    <property type="molecule type" value="Genomic_DNA"/>
</dbReference>
<reference evidence="9 10" key="1">
    <citation type="journal article" date="2020" name="Biotechnol. Biofuels">
        <title>New insights from the biogas microbiome by comprehensive genome-resolved metagenomics of nearly 1600 species originating from multiple anaerobic digesters.</title>
        <authorList>
            <person name="Campanaro S."/>
            <person name="Treu L."/>
            <person name="Rodriguez-R L.M."/>
            <person name="Kovalovszki A."/>
            <person name="Ziels R.M."/>
            <person name="Maus I."/>
            <person name="Zhu X."/>
            <person name="Kougias P.G."/>
            <person name="Basile A."/>
            <person name="Luo G."/>
            <person name="Schluter A."/>
            <person name="Konstantinidis K.T."/>
            <person name="Angelidaki I."/>
        </authorList>
    </citation>
    <scope>NUCLEOTIDE SEQUENCE [LARGE SCALE GENOMIC DNA]</scope>
    <source>
        <strain evidence="9">AS05jafATM_4</strain>
    </source>
</reference>
<evidence type="ECO:0000313" key="10">
    <source>
        <dbReference type="Proteomes" id="UP000553059"/>
    </source>
</evidence>
<evidence type="ECO:0000313" key="9">
    <source>
        <dbReference type="EMBL" id="HHY27006.1"/>
    </source>
</evidence>
<gene>
    <name evidence="9" type="ORF">GX523_09745</name>
</gene>
<evidence type="ECO:0000256" key="1">
    <source>
        <dbReference type="ARBA" id="ARBA00004418"/>
    </source>
</evidence>